<feature type="non-terminal residue" evidence="1">
    <location>
        <position position="47"/>
    </location>
</feature>
<evidence type="ECO:0008006" key="2">
    <source>
        <dbReference type="Google" id="ProtNLM"/>
    </source>
</evidence>
<reference evidence="1" key="1">
    <citation type="journal article" date="2015" name="Nature">
        <title>Complex archaea that bridge the gap between prokaryotes and eukaryotes.</title>
        <authorList>
            <person name="Spang A."/>
            <person name="Saw J.H."/>
            <person name="Jorgensen S.L."/>
            <person name="Zaremba-Niedzwiedzka K."/>
            <person name="Martijn J."/>
            <person name="Lind A.E."/>
            <person name="van Eijk R."/>
            <person name="Schleper C."/>
            <person name="Guy L."/>
            <person name="Ettema T.J."/>
        </authorList>
    </citation>
    <scope>NUCLEOTIDE SEQUENCE</scope>
</reference>
<comment type="caution">
    <text evidence="1">The sequence shown here is derived from an EMBL/GenBank/DDBJ whole genome shotgun (WGS) entry which is preliminary data.</text>
</comment>
<dbReference type="AlphaFoldDB" id="A0A0F9BX62"/>
<evidence type="ECO:0000313" key="1">
    <source>
        <dbReference type="EMBL" id="KKK89021.1"/>
    </source>
</evidence>
<proteinExistence type="predicted"/>
<accession>A0A0F9BX62</accession>
<gene>
    <name evidence="1" type="ORF">LCGC14_2737290</name>
</gene>
<protein>
    <recommendedName>
        <fullName evidence="2">Luciferase-like domain-containing protein</fullName>
    </recommendedName>
</protein>
<sequence length="47" mass="5271">MKFGVQATQAGASWDELLSLWQELDGDSNFDHLWLMDHFVSGMGAPM</sequence>
<dbReference type="EMBL" id="LAZR01049704">
    <property type="protein sequence ID" value="KKK89021.1"/>
    <property type="molecule type" value="Genomic_DNA"/>
</dbReference>
<organism evidence="1">
    <name type="scientific">marine sediment metagenome</name>
    <dbReference type="NCBI Taxonomy" id="412755"/>
    <lineage>
        <taxon>unclassified sequences</taxon>
        <taxon>metagenomes</taxon>
        <taxon>ecological metagenomes</taxon>
    </lineage>
</organism>
<name>A0A0F9BX62_9ZZZZ</name>